<dbReference type="EMBL" id="LR909756">
    <property type="protein sequence ID" value="CAD7254526.1"/>
    <property type="molecule type" value="Genomic_DNA"/>
</dbReference>
<dbReference type="GO" id="GO:0003676">
    <property type="term" value="F:nucleic acid binding"/>
    <property type="evidence" value="ECO:0007669"/>
    <property type="project" value="InterPro"/>
</dbReference>
<evidence type="ECO:0000313" key="17">
    <source>
        <dbReference type="Proteomes" id="UP000677054"/>
    </source>
</evidence>
<feature type="non-terminal residue" evidence="16">
    <location>
        <position position="1"/>
    </location>
</feature>
<feature type="domain" description="Methyltransferase small" evidence="14">
    <location>
        <begin position="490"/>
        <end position="598"/>
    </location>
</feature>
<dbReference type="NCBIfam" id="TIGR01246">
    <property type="entry name" value="dapE_proteo"/>
    <property type="match status" value="1"/>
</dbReference>
<sequence>LAAELICRDSTTPNDAACQQVIAARLEKMGFTCQTLYFGEGDALVENLWAYKKGADPAGKVLVFAGHTDVVPTGPLEQWTTPPFVPTVRDERLYGRGAADMKSSLAAFVVASEQFVLAYPNHQGSIAFLLTSDEEGPSIHGTVKVCDWLVEKNQNLNYCIVGEPTSVKQMGDMIKNGRRGSLSGKLKIIGKQGHIAYPHLADNPIHAVAPALAELANTVWDQGNDYFPPTTWQISNFHSGTGAGNVIPGQATIDFNFRFASCSTAEDLQARLCRVLDRYKLTYQIDWVLGAKPFLTGEGELIGAMRESIQKHLGVTTELSTTGGTSDGRFIAQICEQVVEFGPINASIHQIDEHIARTGVADMLTAEHLLLEPPSHLLTLGDWVRFANSLFIREKIVYGQGTDNAYDEAVWLVMRTLALDFDQLERFWDNRLADGEQYYLYELLKKRVLKRKPTAYLLKEAWLAGQTFYVDERVIIPRSYLAELMHEEALLPWLPELDEVSNVLELCTGSGCLAIMAAQYYGQALVDAVDISEEALAVAKINVNDYDLTDRVILLQGDLYAPLYDPALPPSRLYDLILCNPPYVNHESMNHLPPEFLHEPRLALDGGADGMALIDTILRKASHFLKPEGILVIELGHERHFFEMRYPNLNPVWLSCAHHDDALPLYLGLIVAQMVYVFHFWVELVHLVQAAFGDQQAIKLVICAVQSGNSICAPNAPPPLSPLHLTETLIMLVVLGLIDVVMISNLLIMVIVGGYETFVSRMYLEEHPDQPEWLSHVNATVLKVKLATAIIGISSVHLLKTFINADSMETKTIVAQTVIHVVFILSAMAIAATDWILTKTAHQAEKS</sequence>
<evidence type="ECO:0000256" key="5">
    <source>
        <dbReference type="ARBA" id="ARBA00022679"/>
    </source>
</evidence>
<keyword evidence="13" id="KW-0812">Transmembrane</keyword>
<dbReference type="InterPro" id="IPR007848">
    <property type="entry name" value="Small_mtfrase_dom"/>
</dbReference>
<protein>
    <recommendedName>
        <fullName evidence="2">Succinyl-diaminopimelate desuccinylase</fullName>
    </recommendedName>
    <alternativeName>
        <fullName evidence="12">N-succinyl-LL-2,6-diaminoheptanedioate amidohydrolase</fullName>
    </alternativeName>
</protein>
<dbReference type="Gene3D" id="3.30.70.360">
    <property type="match status" value="1"/>
</dbReference>
<keyword evidence="10" id="KW-0457">Lysine biosynthesis</keyword>
<dbReference type="NCBIfam" id="NF009557">
    <property type="entry name" value="PRK13009.1"/>
    <property type="match status" value="1"/>
</dbReference>
<dbReference type="PANTHER" id="PTHR47806:SF1">
    <property type="entry name" value="RIBOSOMAL PROTEIN UL3 GLUTAMINE METHYLTRANSFERASE"/>
    <property type="match status" value="1"/>
</dbReference>
<keyword evidence="5" id="KW-0808">Transferase</keyword>
<organism evidence="16">
    <name type="scientific">Darwinula stevensoni</name>
    <dbReference type="NCBI Taxonomy" id="69355"/>
    <lineage>
        <taxon>Eukaryota</taxon>
        <taxon>Metazoa</taxon>
        <taxon>Ecdysozoa</taxon>
        <taxon>Arthropoda</taxon>
        <taxon>Crustacea</taxon>
        <taxon>Oligostraca</taxon>
        <taxon>Ostracoda</taxon>
        <taxon>Podocopa</taxon>
        <taxon>Podocopida</taxon>
        <taxon>Darwinulocopina</taxon>
        <taxon>Darwinuloidea</taxon>
        <taxon>Darwinulidae</taxon>
        <taxon>Darwinula</taxon>
    </lineage>
</organism>
<dbReference type="InterPro" id="IPR002052">
    <property type="entry name" value="DNA_methylase_N6_adenine_CS"/>
</dbReference>
<evidence type="ECO:0000256" key="3">
    <source>
        <dbReference type="ARBA" id="ARBA00022603"/>
    </source>
</evidence>
<dbReference type="InterPro" id="IPR011650">
    <property type="entry name" value="Peptidase_M20_dimer"/>
</dbReference>
<dbReference type="InterPro" id="IPR004556">
    <property type="entry name" value="HemK-like"/>
</dbReference>
<dbReference type="GO" id="GO:0032259">
    <property type="term" value="P:methylation"/>
    <property type="evidence" value="ECO:0007669"/>
    <property type="project" value="UniProtKB-KW"/>
</dbReference>
<dbReference type="EMBL" id="CAJPEV010010238">
    <property type="protein sequence ID" value="CAG0905934.1"/>
    <property type="molecule type" value="Genomic_DNA"/>
</dbReference>
<dbReference type="InterPro" id="IPR001261">
    <property type="entry name" value="ArgE/DapE_CS"/>
</dbReference>
<dbReference type="InterPro" id="IPR020761">
    <property type="entry name" value="UPF0114_bac"/>
</dbReference>
<dbReference type="CDD" id="cd02440">
    <property type="entry name" value="AdoMet_MTases"/>
    <property type="match status" value="1"/>
</dbReference>
<dbReference type="PROSITE" id="PS00092">
    <property type="entry name" value="N6_MTASE"/>
    <property type="match status" value="1"/>
</dbReference>
<evidence type="ECO:0000259" key="15">
    <source>
        <dbReference type="Pfam" id="PF07687"/>
    </source>
</evidence>
<dbReference type="Proteomes" id="UP000677054">
    <property type="component" value="Unassembled WGS sequence"/>
</dbReference>
<keyword evidence="4" id="KW-0028">Amino-acid biosynthesis</keyword>
<dbReference type="HAMAP" id="MF_00143">
    <property type="entry name" value="UPF0114"/>
    <property type="match status" value="1"/>
</dbReference>
<dbReference type="InterPro" id="IPR005941">
    <property type="entry name" value="DapE_proteobac"/>
</dbReference>
<feature type="transmembrane region" description="Helical" evidence="13">
    <location>
        <begin position="729"/>
        <end position="755"/>
    </location>
</feature>
<evidence type="ECO:0000256" key="10">
    <source>
        <dbReference type="ARBA" id="ARBA00023154"/>
    </source>
</evidence>
<dbReference type="PANTHER" id="PTHR47806">
    <property type="entry name" value="50S RIBOSOMAL PROTEIN L3 GLUTAMINE METHYLTRANSFERASE"/>
    <property type="match status" value="1"/>
</dbReference>
<keyword evidence="17" id="KW-1185">Reference proteome</keyword>
<evidence type="ECO:0000256" key="12">
    <source>
        <dbReference type="ARBA" id="ARBA00031891"/>
    </source>
</evidence>
<gene>
    <name evidence="16" type="ORF">DSTB1V02_LOCUS14272</name>
</gene>
<dbReference type="OrthoDB" id="6771912at2759"/>
<keyword evidence="13" id="KW-1133">Transmembrane helix</keyword>
<dbReference type="InterPro" id="IPR036264">
    <property type="entry name" value="Bact_exopeptidase_dim_dom"/>
</dbReference>
<dbReference type="UniPathway" id="UPA00034">
    <property type="reaction ID" value="UER00021"/>
</dbReference>
<dbReference type="GO" id="GO:0005829">
    <property type="term" value="C:cytosol"/>
    <property type="evidence" value="ECO:0007669"/>
    <property type="project" value="TreeGrafter"/>
</dbReference>
<evidence type="ECO:0000256" key="7">
    <source>
        <dbReference type="ARBA" id="ARBA00022801"/>
    </source>
</evidence>
<keyword evidence="3" id="KW-0489">Methyltransferase</keyword>
<keyword evidence="9" id="KW-0220">Diaminopimelate biosynthesis</keyword>
<reference evidence="16" key="1">
    <citation type="submission" date="2020-11" db="EMBL/GenBank/DDBJ databases">
        <authorList>
            <person name="Tran Van P."/>
        </authorList>
    </citation>
    <scope>NUCLEOTIDE SEQUENCE</scope>
</reference>
<dbReference type="GO" id="GO:0009089">
    <property type="term" value="P:lysine biosynthetic process via diaminopimelate"/>
    <property type="evidence" value="ECO:0007669"/>
    <property type="project" value="UniProtKB-UniPathway"/>
</dbReference>
<name>A0A7R9AHQ4_9CRUS</name>
<dbReference type="GO" id="GO:0019877">
    <property type="term" value="P:diaminopimelate biosynthetic process"/>
    <property type="evidence" value="ECO:0007669"/>
    <property type="project" value="UniProtKB-KW"/>
</dbReference>
<feature type="transmembrane region" description="Helical" evidence="13">
    <location>
        <begin position="813"/>
        <end position="837"/>
    </location>
</feature>
<proteinExistence type="inferred from homology"/>
<evidence type="ECO:0000256" key="1">
    <source>
        <dbReference type="ARBA" id="ARBA00006746"/>
    </source>
</evidence>
<dbReference type="SUPFAM" id="SSF55031">
    <property type="entry name" value="Bacterial exopeptidase dimerisation domain"/>
    <property type="match status" value="1"/>
</dbReference>
<evidence type="ECO:0000256" key="4">
    <source>
        <dbReference type="ARBA" id="ARBA00022605"/>
    </source>
</evidence>
<dbReference type="SUPFAM" id="SSF53335">
    <property type="entry name" value="S-adenosyl-L-methionine-dependent methyltransferases"/>
    <property type="match status" value="1"/>
</dbReference>
<dbReference type="SUPFAM" id="SSF53187">
    <property type="entry name" value="Zn-dependent exopeptidases"/>
    <property type="match status" value="1"/>
</dbReference>
<dbReference type="InterPro" id="IPR005134">
    <property type="entry name" value="UPF0114"/>
</dbReference>
<dbReference type="CDD" id="cd03891">
    <property type="entry name" value="M20_DapE_proteobac"/>
    <property type="match status" value="1"/>
</dbReference>
<keyword evidence="13" id="KW-0472">Membrane</keyword>
<dbReference type="Pfam" id="PF05175">
    <property type="entry name" value="MTS"/>
    <property type="match status" value="1"/>
</dbReference>
<evidence type="ECO:0000256" key="8">
    <source>
        <dbReference type="ARBA" id="ARBA00022833"/>
    </source>
</evidence>
<dbReference type="InterPro" id="IPR002933">
    <property type="entry name" value="Peptidase_M20"/>
</dbReference>
<keyword evidence="7" id="KW-0378">Hydrolase</keyword>
<evidence type="ECO:0000256" key="13">
    <source>
        <dbReference type="SAM" id="Phobius"/>
    </source>
</evidence>
<dbReference type="PROSITE" id="PS00759">
    <property type="entry name" value="ARGE_DAPE_CPG2_2"/>
    <property type="match status" value="1"/>
</dbReference>
<dbReference type="NCBIfam" id="TIGR00536">
    <property type="entry name" value="hemK_fam"/>
    <property type="match status" value="1"/>
</dbReference>
<dbReference type="AlphaFoldDB" id="A0A7R9AHQ4"/>
<dbReference type="Gene3D" id="3.40.50.150">
    <property type="entry name" value="Vaccinia Virus protein VP39"/>
    <property type="match status" value="1"/>
</dbReference>
<accession>A0A7R9AHQ4</accession>
<dbReference type="GO" id="GO:0036009">
    <property type="term" value="F:protein-glutamine N-methyltransferase activity"/>
    <property type="evidence" value="ECO:0007669"/>
    <property type="project" value="InterPro"/>
</dbReference>
<dbReference type="GO" id="GO:0009014">
    <property type="term" value="F:succinyl-diaminopimelate desuccinylase activity"/>
    <property type="evidence" value="ECO:0007669"/>
    <property type="project" value="InterPro"/>
</dbReference>
<evidence type="ECO:0000256" key="2">
    <source>
        <dbReference type="ARBA" id="ARBA00022391"/>
    </source>
</evidence>
<keyword evidence="8" id="KW-0862">Zinc</keyword>
<dbReference type="Pfam" id="PF07687">
    <property type="entry name" value="M20_dimer"/>
    <property type="match status" value="1"/>
</dbReference>
<evidence type="ECO:0000256" key="6">
    <source>
        <dbReference type="ARBA" id="ARBA00022691"/>
    </source>
</evidence>
<dbReference type="Pfam" id="PF03350">
    <property type="entry name" value="UPF0114"/>
    <property type="match status" value="1"/>
</dbReference>
<comment type="pathway">
    <text evidence="11">Amino-acid biosynthesis.</text>
</comment>
<dbReference type="InterPro" id="IPR029063">
    <property type="entry name" value="SAM-dependent_MTases_sf"/>
</dbReference>
<dbReference type="HAMAP" id="MF_01690">
    <property type="entry name" value="DapE"/>
    <property type="match status" value="1"/>
</dbReference>
<evidence type="ECO:0000313" key="16">
    <source>
        <dbReference type="EMBL" id="CAD7254526.1"/>
    </source>
</evidence>
<dbReference type="Pfam" id="PF01546">
    <property type="entry name" value="Peptidase_M20"/>
    <property type="match status" value="1"/>
</dbReference>
<keyword evidence="6" id="KW-0949">S-adenosyl-L-methionine</keyword>
<evidence type="ECO:0000256" key="11">
    <source>
        <dbReference type="ARBA" id="ARBA00029440"/>
    </source>
</evidence>
<dbReference type="NCBIfam" id="TIGR03533">
    <property type="entry name" value="L3_gln_methyl"/>
    <property type="match status" value="1"/>
</dbReference>
<dbReference type="Gene3D" id="3.40.630.10">
    <property type="entry name" value="Zn peptidases"/>
    <property type="match status" value="1"/>
</dbReference>
<dbReference type="InterPro" id="IPR017127">
    <property type="entry name" value="Ribosome_uL3_MTase"/>
</dbReference>
<evidence type="ECO:0000256" key="9">
    <source>
        <dbReference type="ARBA" id="ARBA00022915"/>
    </source>
</evidence>
<evidence type="ECO:0000259" key="14">
    <source>
        <dbReference type="Pfam" id="PF05175"/>
    </source>
</evidence>
<feature type="domain" description="Peptidase M20 dimerisation" evidence="15">
    <location>
        <begin position="176"/>
        <end position="278"/>
    </location>
</feature>
<comment type="similarity">
    <text evidence="1">Belongs to the peptidase M20A family. DapE subfamily.</text>
</comment>